<keyword evidence="6" id="KW-1185">Reference proteome</keyword>
<proteinExistence type="inferred from homology"/>
<evidence type="ECO:0000313" key="6">
    <source>
        <dbReference type="Proteomes" id="UP000653472"/>
    </source>
</evidence>
<dbReference type="InterPro" id="IPR057326">
    <property type="entry name" value="KR_dom"/>
</dbReference>
<dbReference type="GO" id="GO:0016616">
    <property type="term" value="F:oxidoreductase activity, acting on the CH-OH group of donors, NAD or NADP as acceptor"/>
    <property type="evidence" value="ECO:0007669"/>
    <property type="project" value="TreeGrafter"/>
</dbReference>
<reference evidence="5" key="1">
    <citation type="submission" date="2020-03" db="EMBL/GenBank/DDBJ databases">
        <title>Solimonas marina sp. nov., isolated from deep seawater of the Pacific Ocean.</title>
        <authorList>
            <person name="Liu X."/>
            <person name="Lai Q."/>
            <person name="Sun F."/>
            <person name="Gai Y."/>
            <person name="Li G."/>
            <person name="Shao Z."/>
        </authorList>
    </citation>
    <scope>NUCLEOTIDE SEQUENCE</scope>
    <source>
        <strain evidence="5">C16B3</strain>
    </source>
</reference>
<dbReference type="GO" id="GO:0048038">
    <property type="term" value="F:quinone binding"/>
    <property type="evidence" value="ECO:0007669"/>
    <property type="project" value="TreeGrafter"/>
</dbReference>
<dbReference type="SUPFAM" id="SSF51735">
    <property type="entry name" value="NAD(P)-binding Rossmann-fold domains"/>
    <property type="match status" value="1"/>
</dbReference>
<comment type="caution">
    <text evidence="5">The sequence shown here is derived from an EMBL/GenBank/DDBJ whole genome shotgun (WGS) entry which is preliminary data.</text>
</comment>
<dbReference type="SMART" id="SM00822">
    <property type="entry name" value="PKS_KR"/>
    <property type="match status" value="1"/>
</dbReference>
<evidence type="ECO:0000313" key="5">
    <source>
        <dbReference type="EMBL" id="NKF20957.1"/>
    </source>
</evidence>
<dbReference type="PANTHER" id="PTHR42760">
    <property type="entry name" value="SHORT-CHAIN DEHYDROGENASES/REDUCTASES FAMILY MEMBER"/>
    <property type="match status" value="1"/>
</dbReference>
<dbReference type="GO" id="GO:0006633">
    <property type="term" value="P:fatty acid biosynthetic process"/>
    <property type="evidence" value="ECO:0007669"/>
    <property type="project" value="TreeGrafter"/>
</dbReference>
<dbReference type="PRINTS" id="PR00080">
    <property type="entry name" value="SDRFAMILY"/>
</dbReference>
<dbReference type="RefSeq" id="WP_168146208.1">
    <property type="nucleotide sequence ID" value="NZ_JAAVXB010000001.1"/>
</dbReference>
<keyword evidence="2" id="KW-0560">Oxidoreductase</keyword>
<dbReference type="InterPro" id="IPR036291">
    <property type="entry name" value="NAD(P)-bd_dom_sf"/>
</dbReference>
<dbReference type="Proteomes" id="UP000653472">
    <property type="component" value="Unassembled WGS sequence"/>
</dbReference>
<dbReference type="InterPro" id="IPR002347">
    <property type="entry name" value="SDR_fam"/>
</dbReference>
<dbReference type="Gene3D" id="3.40.50.720">
    <property type="entry name" value="NAD(P)-binding Rossmann-like Domain"/>
    <property type="match status" value="1"/>
</dbReference>
<dbReference type="EMBL" id="JAAVXB010000001">
    <property type="protein sequence ID" value="NKF20957.1"/>
    <property type="molecule type" value="Genomic_DNA"/>
</dbReference>
<dbReference type="PANTHER" id="PTHR42760:SF133">
    <property type="entry name" value="3-OXOACYL-[ACYL-CARRIER-PROTEIN] REDUCTASE"/>
    <property type="match status" value="1"/>
</dbReference>
<name>A0A969W5H8_9GAMM</name>
<comment type="similarity">
    <text evidence="1 3">Belongs to the short-chain dehydrogenases/reductases (SDR) family.</text>
</comment>
<protein>
    <submittedName>
        <fullName evidence="5">SDR family NAD(P)-dependent oxidoreductase</fullName>
    </submittedName>
</protein>
<sequence length="234" mass="24356">MDAKPRSVFITGGGTGLGGAVARALAADGWRVALAGRRIDPLQALAHELRDAGHPVETYVLDVRDAAEVEGAISDFSPDALVCSAAILGRGDIWDALTPERFAEVMAINVGGTFNACRAAMRRWRAAGIKGDIVNISSLGGLRGMQRFSGFGAYATSKHAVVGLTEALALEGKPHGIRVNAVAPGTMKTAMLDGLGVEAKTLPDDIAPTVAFLLDRARSAPITGTIVEVHCNDD</sequence>
<evidence type="ECO:0000256" key="2">
    <source>
        <dbReference type="ARBA" id="ARBA00023002"/>
    </source>
</evidence>
<feature type="domain" description="Ketoreductase" evidence="4">
    <location>
        <begin position="6"/>
        <end position="185"/>
    </location>
</feature>
<dbReference type="Pfam" id="PF00106">
    <property type="entry name" value="adh_short"/>
    <property type="match status" value="1"/>
</dbReference>
<dbReference type="PRINTS" id="PR00081">
    <property type="entry name" value="GDHRDH"/>
</dbReference>
<evidence type="ECO:0000259" key="4">
    <source>
        <dbReference type="SMART" id="SM00822"/>
    </source>
</evidence>
<evidence type="ECO:0000256" key="1">
    <source>
        <dbReference type="ARBA" id="ARBA00006484"/>
    </source>
</evidence>
<organism evidence="5 6">
    <name type="scientific">Solimonas marina</name>
    <dbReference type="NCBI Taxonomy" id="2714601"/>
    <lineage>
        <taxon>Bacteria</taxon>
        <taxon>Pseudomonadati</taxon>
        <taxon>Pseudomonadota</taxon>
        <taxon>Gammaproteobacteria</taxon>
        <taxon>Nevskiales</taxon>
        <taxon>Nevskiaceae</taxon>
        <taxon>Solimonas</taxon>
    </lineage>
</organism>
<dbReference type="CDD" id="cd05233">
    <property type="entry name" value="SDR_c"/>
    <property type="match status" value="1"/>
</dbReference>
<evidence type="ECO:0000256" key="3">
    <source>
        <dbReference type="RuleBase" id="RU000363"/>
    </source>
</evidence>
<gene>
    <name evidence="5" type="ORF">G7Y82_01425</name>
</gene>
<dbReference type="AlphaFoldDB" id="A0A969W5H8"/>
<accession>A0A969W5H8</accession>